<organism evidence="2 3">
    <name type="scientific">Streptomyces ficellus</name>
    <dbReference type="NCBI Taxonomy" id="1977088"/>
    <lineage>
        <taxon>Bacteria</taxon>
        <taxon>Bacillati</taxon>
        <taxon>Actinomycetota</taxon>
        <taxon>Actinomycetes</taxon>
        <taxon>Kitasatosporales</taxon>
        <taxon>Streptomycetaceae</taxon>
        <taxon>Streptomyces</taxon>
    </lineage>
</organism>
<reference evidence="2 3" key="1">
    <citation type="submission" date="2018-12" db="EMBL/GenBank/DDBJ databases">
        <title>Complete genome sequence of Streptomyces ficellus NRRL8067, the producer of ficellomycin, feldamycin and nojirimycin.</title>
        <authorList>
            <person name="Zhang H."/>
            <person name="Yue R."/>
            <person name="Liu Y."/>
            <person name="Li M."/>
            <person name="Mu H."/>
            <person name="Zhang J."/>
        </authorList>
    </citation>
    <scope>NUCLEOTIDE SEQUENCE [LARGE SCALE GENOMIC DNA]</scope>
    <source>
        <strain evidence="2 3">NRRL 8067</strain>
    </source>
</reference>
<protein>
    <submittedName>
        <fullName evidence="2">Uncharacterized protein</fullName>
    </submittedName>
</protein>
<feature type="compositionally biased region" description="Pro residues" evidence="1">
    <location>
        <begin position="316"/>
        <end position="330"/>
    </location>
</feature>
<feature type="region of interest" description="Disordered" evidence="1">
    <location>
        <begin position="315"/>
        <end position="363"/>
    </location>
</feature>
<evidence type="ECO:0000256" key="1">
    <source>
        <dbReference type="SAM" id="MobiDB-lite"/>
    </source>
</evidence>
<dbReference type="KEGG" id="sfic:EIZ62_02620"/>
<evidence type="ECO:0000313" key="2">
    <source>
        <dbReference type="EMBL" id="QGV77270.1"/>
    </source>
</evidence>
<evidence type="ECO:0000313" key="3">
    <source>
        <dbReference type="Proteomes" id="UP000422572"/>
    </source>
</evidence>
<gene>
    <name evidence="2" type="ORF">EIZ62_02620</name>
</gene>
<accession>A0A6I6F0N5</accession>
<dbReference type="EMBL" id="CP034279">
    <property type="protein sequence ID" value="QGV77270.1"/>
    <property type="molecule type" value="Genomic_DNA"/>
</dbReference>
<dbReference type="RefSeq" id="WP_156691091.1">
    <property type="nucleotide sequence ID" value="NZ_CP034279.1"/>
</dbReference>
<proteinExistence type="predicted"/>
<dbReference type="Proteomes" id="UP000422572">
    <property type="component" value="Chromosome"/>
</dbReference>
<name>A0A6I6F0N5_9ACTN</name>
<dbReference type="OrthoDB" id="4152576at2"/>
<dbReference type="AlphaFoldDB" id="A0A6I6F0N5"/>
<sequence>MRQADRADQAYEGEKAYEVEELTQTERMTLRWHLHCVASLLPYEQRAAVLEAWLTVDPSVLFIARDPSPELTVAVIERGSVPLRVALAGCVGDRALQDRLIDADEPEVDRRLAGNPRLQYEPGCRLRLRDPAVMATARHGYRADHHRRALLSGDPDLAAAALVDRRGDARGDVGPTTWAAAWVTVRRHGGTARIRRVLEDLSALPGPLDPVGADVAAACAEAWPEPFLDTVEERWLGTGALLRRLRSVREPSLWEARRTVGGILREPYRIDWRLVAAARFGGRRRLPRAAVTELLLHPDCPPDVAVVLRTGRPALPGRPLPPPAPRPAAPADPAAQAGNRHRPPWVPAWQPPGDTGPLGDSAESARAVLREAPVAYRSADGPTLDHLHAVIERGLLHADEVAALVRPAEVLTSWVGQGSGHADVRRAAWSGRSALHVATSALLARWTAGEVRPGPWIAMYSRIRRFPGSLPELLAHVERFGRAGGVD</sequence>
<keyword evidence="3" id="KW-1185">Reference proteome</keyword>